<dbReference type="Proteomes" id="UP000195402">
    <property type="component" value="Unassembled WGS sequence"/>
</dbReference>
<dbReference type="OrthoDB" id="996955at2759"/>
<reference evidence="7 8" key="1">
    <citation type="journal article" date="2017" name="Mol. Plant">
        <title>The Genome of Medicinal Plant Macleaya cordata Provides New Insights into Benzylisoquinoline Alkaloids Metabolism.</title>
        <authorList>
            <person name="Liu X."/>
            <person name="Liu Y."/>
            <person name="Huang P."/>
            <person name="Ma Y."/>
            <person name="Qing Z."/>
            <person name="Tang Q."/>
            <person name="Cao H."/>
            <person name="Cheng P."/>
            <person name="Zheng Y."/>
            <person name="Yuan Z."/>
            <person name="Zhou Y."/>
            <person name="Liu J."/>
            <person name="Tang Z."/>
            <person name="Zhuo Y."/>
            <person name="Zhang Y."/>
            <person name="Yu L."/>
            <person name="Huang J."/>
            <person name="Yang P."/>
            <person name="Peng Q."/>
            <person name="Zhang J."/>
            <person name="Jiang W."/>
            <person name="Zhang Z."/>
            <person name="Lin K."/>
            <person name="Ro D.K."/>
            <person name="Chen X."/>
            <person name="Xiong X."/>
            <person name="Shang Y."/>
            <person name="Huang S."/>
            <person name="Zeng J."/>
        </authorList>
    </citation>
    <scope>NUCLEOTIDE SEQUENCE [LARGE SCALE GENOMIC DNA]</scope>
    <source>
        <strain evidence="8">cv. BLH2017</strain>
        <tissue evidence="7">Root</tissue>
    </source>
</reference>
<comment type="subcellular location">
    <subcellularLocation>
        <location evidence="1">Membrane</location>
        <topology evidence="1">Single-pass membrane protein</topology>
    </subcellularLocation>
</comment>
<keyword evidence="8" id="KW-1185">Reference proteome</keyword>
<feature type="domain" description="Late embryogenesis abundant protein LEA-2 subgroup" evidence="6">
    <location>
        <begin position="58"/>
        <end position="157"/>
    </location>
</feature>
<dbReference type="GO" id="GO:0005886">
    <property type="term" value="C:plasma membrane"/>
    <property type="evidence" value="ECO:0007669"/>
    <property type="project" value="TreeGrafter"/>
</dbReference>
<evidence type="ECO:0000256" key="5">
    <source>
        <dbReference type="SAM" id="MobiDB-lite"/>
    </source>
</evidence>
<sequence>MEERVLPPGEPPSKPGAAFRPGTYMVQPNSPTFFIEHFVLSNMNDHLRNHFPKYDIVLKTKNPDSGIGIDYSSGGSASLSFKQQKMATGNPQVLDQGVKETKGFRLVLVGPNAVLPSEVQKSIKDRASISLFLSINVPVKMKIGVLKTWTIDMDISCNLKVNTLAKNTKILSQECHTMI</sequence>
<dbReference type="AlphaFoldDB" id="A0A200QVY5"/>
<evidence type="ECO:0000256" key="1">
    <source>
        <dbReference type="ARBA" id="ARBA00004167"/>
    </source>
</evidence>
<dbReference type="STRING" id="56857.A0A200QVY5"/>
<evidence type="ECO:0000256" key="4">
    <source>
        <dbReference type="ARBA" id="ARBA00023136"/>
    </source>
</evidence>
<evidence type="ECO:0000313" key="8">
    <source>
        <dbReference type="Proteomes" id="UP000195402"/>
    </source>
</evidence>
<keyword evidence="3" id="KW-1133">Transmembrane helix</keyword>
<keyword evidence="4" id="KW-0472">Membrane</keyword>
<comment type="caution">
    <text evidence="7">The sequence shown here is derived from an EMBL/GenBank/DDBJ whole genome shotgun (WGS) entry which is preliminary data.</text>
</comment>
<dbReference type="PANTHER" id="PTHR31234:SF68">
    <property type="entry name" value="EXPRESSED PROTEIN"/>
    <property type="match status" value="1"/>
</dbReference>
<dbReference type="Pfam" id="PF03168">
    <property type="entry name" value="LEA_2"/>
    <property type="match status" value="1"/>
</dbReference>
<accession>A0A200QVY5</accession>
<dbReference type="InterPro" id="IPR004864">
    <property type="entry name" value="LEA_2"/>
</dbReference>
<dbReference type="EMBL" id="MVGT01001027">
    <property type="protein sequence ID" value="OVA14612.1"/>
    <property type="molecule type" value="Genomic_DNA"/>
</dbReference>
<protein>
    <recommendedName>
        <fullName evidence="6">Late embryogenesis abundant protein LEA-2 subgroup domain-containing protein</fullName>
    </recommendedName>
</protein>
<evidence type="ECO:0000259" key="6">
    <source>
        <dbReference type="Pfam" id="PF03168"/>
    </source>
</evidence>
<evidence type="ECO:0000256" key="2">
    <source>
        <dbReference type="ARBA" id="ARBA00022692"/>
    </source>
</evidence>
<dbReference type="PANTHER" id="PTHR31234">
    <property type="entry name" value="LATE EMBRYOGENESIS ABUNDANT (LEA) HYDROXYPROLINE-RICH GLYCOPROTEIN FAMILY"/>
    <property type="match status" value="1"/>
</dbReference>
<dbReference type="InParanoid" id="A0A200QVY5"/>
<dbReference type="GO" id="GO:0098542">
    <property type="term" value="P:defense response to other organism"/>
    <property type="evidence" value="ECO:0007669"/>
    <property type="project" value="InterPro"/>
</dbReference>
<proteinExistence type="predicted"/>
<keyword evidence="2" id="KW-0812">Transmembrane</keyword>
<organism evidence="7 8">
    <name type="scientific">Macleaya cordata</name>
    <name type="common">Five-seeded plume-poppy</name>
    <name type="synonym">Bocconia cordata</name>
    <dbReference type="NCBI Taxonomy" id="56857"/>
    <lineage>
        <taxon>Eukaryota</taxon>
        <taxon>Viridiplantae</taxon>
        <taxon>Streptophyta</taxon>
        <taxon>Embryophyta</taxon>
        <taxon>Tracheophyta</taxon>
        <taxon>Spermatophyta</taxon>
        <taxon>Magnoliopsida</taxon>
        <taxon>Ranunculales</taxon>
        <taxon>Papaveraceae</taxon>
        <taxon>Papaveroideae</taxon>
        <taxon>Macleaya</taxon>
    </lineage>
</organism>
<dbReference type="InterPro" id="IPR044839">
    <property type="entry name" value="NDR1-like"/>
</dbReference>
<evidence type="ECO:0000256" key="3">
    <source>
        <dbReference type="ARBA" id="ARBA00022989"/>
    </source>
</evidence>
<feature type="region of interest" description="Disordered" evidence="5">
    <location>
        <begin position="1"/>
        <end position="22"/>
    </location>
</feature>
<gene>
    <name evidence="7" type="ORF">BVC80_1815g6</name>
</gene>
<name>A0A200QVY5_MACCD</name>
<evidence type="ECO:0000313" key="7">
    <source>
        <dbReference type="EMBL" id="OVA14612.1"/>
    </source>
</evidence>